<keyword evidence="4" id="KW-1185">Reference proteome</keyword>
<dbReference type="AlphaFoldDB" id="T1G0D0"/>
<dbReference type="KEGG" id="hro:HELRODRAFT_70857"/>
<proteinExistence type="predicted"/>
<dbReference type="GO" id="GO:0005524">
    <property type="term" value="F:ATP binding"/>
    <property type="evidence" value="ECO:0007669"/>
    <property type="project" value="InterPro"/>
</dbReference>
<dbReference type="RefSeq" id="XP_009031177.1">
    <property type="nucleotide sequence ID" value="XM_009032929.1"/>
</dbReference>
<dbReference type="InterPro" id="IPR000719">
    <property type="entry name" value="Prot_kinase_dom"/>
</dbReference>
<reference evidence="4" key="1">
    <citation type="submission" date="2012-12" db="EMBL/GenBank/DDBJ databases">
        <authorList>
            <person name="Hellsten U."/>
            <person name="Grimwood J."/>
            <person name="Chapman J.A."/>
            <person name="Shapiro H."/>
            <person name="Aerts A."/>
            <person name="Otillar R.P."/>
            <person name="Terry A.Y."/>
            <person name="Boore J.L."/>
            <person name="Simakov O."/>
            <person name="Marletaz F."/>
            <person name="Cho S.-J."/>
            <person name="Edsinger-Gonzales E."/>
            <person name="Havlak P."/>
            <person name="Kuo D.-H."/>
            <person name="Larsson T."/>
            <person name="Lv J."/>
            <person name="Arendt D."/>
            <person name="Savage R."/>
            <person name="Osoegawa K."/>
            <person name="de Jong P."/>
            <person name="Lindberg D.R."/>
            <person name="Seaver E.C."/>
            <person name="Weisblat D.A."/>
            <person name="Putnam N.H."/>
            <person name="Grigoriev I.V."/>
            <person name="Rokhsar D.S."/>
        </authorList>
    </citation>
    <scope>NUCLEOTIDE SEQUENCE</scope>
</reference>
<sequence length="63" mass="7858">FLIQMHYFFVSEFMDYGNLEMVLLYQGYFEYTQVKFYSAGILLAVHYLHDQHIIHRHFNFFHF</sequence>
<dbReference type="GO" id="GO:0004672">
    <property type="term" value="F:protein kinase activity"/>
    <property type="evidence" value="ECO:0007669"/>
    <property type="project" value="InterPro"/>
</dbReference>
<dbReference type="EMBL" id="AMQM01002393">
    <property type="status" value="NOT_ANNOTATED_CDS"/>
    <property type="molecule type" value="Genomic_DNA"/>
</dbReference>
<reference evidence="2 4" key="2">
    <citation type="journal article" date="2013" name="Nature">
        <title>Insights into bilaterian evolution from three spiralian genomes.</title>
        <authorList>
            <person name="Simakov O."/>
            <person name="Marletaz F."/>
            <person name="Cho S.J."/>
            <person name="Edsinger-Gonzales E."/>
            <person name="Havlak P."/>
            <person name="Hellsten U."/>
            <person name="Kuo D.H."/>
            <person name="Larsson T."/>
            <person name="Lv J."/>
            <person name="Arendt D."/>
            <person name="Savage R."/>
            <person name="Osoegawa K."/>
            <person name="de Jong P."/>
            <person name="Grimwood J."/>
            <person name="Chapman J.A."/>
            <person name="Shapiro H."/>
            <person name="Aerts A."/>
            <person name="Otillar R.P."/>
            <person name="Terry A.Y."/>
            <person name="Boore J.L."/>
            <person name="Grigoriev I.V."/>
            <person name="Lindberg D.R."/>
            <person name="Seaver E.C."/>
            <person name="Weisblat D.A."/>
            <person name="Putnam N.H."/>
            <person name="Rokhsar D.S."/>
        </authorList>
    </citation>
    <scope>NUCLEOTIDE SEQUENCE</scope>
</reference>
<dbReference type="PROSITE" id="PS50011">
    <property type="entry name" value="PROTEIN_KINASE_DOM"/>
    <property type="match status" value="1"/>
</dbReference>
<gene>
    <name evidence="3" type="primary">20214528</name>
    <name evidence="2" type="ORF">HELRODRAFT_70857</name>
</gene>
<name>T1G0D0_HELRO</name>
<dbReference type="InParanoid" id="T1G0D0"/>
<evidence type="ECO:0000313" key="4">
    <source>
        <dbReference type="Proteomes" id="UP000015101"/>
    </source>
</evidence>
<feature type="domain" description="Protein kinase" evidence="1">
    <location>
        <begin position="1"/>
        <end position="63"/>
    </location>
</feature>
<dbReference type="Gene3D" id="1.10.510.10">
    <property type="entry name" value="Transferase(Phosphotransferase) domain 1"/>
    <property type="match status" value="1"/>
</dbReference>
<dbReference type="SUPFAM" id="SSF56112">
    <property type="entry name" value="Protein kinase-like (PK-like)"/>
    <property type="match status" value="1"/>
</dbReference>
<organism evidence="3 4">
    <name type="scientific">Helobdella robusta</name>
    <name type="common">Californian leech</name>
    <dbReference type="NCBI Taxonomy" id="6412"/>
    <lineage>
        <taxon>Eukaryota</taxon>
        <taxon>Metazoa</taxon>
        <taxon>Spiralia</taxon>
        <taxon>Lophotrochozoa</taxon>
        <taxon>Annelida</taxon>
        <taxon>Clitellata</taxon>
        <taxon>Hirudinea</taxon>
        <taxon>Rhynchobdellida</taxon>
        <taxon>Glossiphoniidae</taxon>
        <taxon>Helobdella</taxon>
    </lineage>
</organism>
<evidence type="ECO:0000259" key="1">
    <source>
        <dbReference type="PROSITE" id="PS50011"/>
    </source>
</evidence>
<dbReference type="InterPro" id="IPR011009">
    <property type="entry name" value="Kinase-like_dom_sf"/>
</dbReference>
<dbReference type="Gene3D" id="3.30.200.20">
    <property type="entry name" value="Phosphorylase Kinase, domain 1"/>
    <property type="match status" value="1"/>
</dbReference>
<evidence type="ECO:0000313" key="3">
    <source>
        <dbReference type="EnsemblMetazoa" id="HelroP70857"/>
    </source>
</evidence>
<dbReference type="EMBL" id="KB097753">
    <property type="protein sequence ID" value="ESN90757.1"/>
    <property type="molecule type" value="Genomic_DNA"/>
</dbReference>
<dbReference type="Pfam" id="PF00069">
    <property type="entry name" value="Pkinase"/>
    <property type="match status" value="1"/>
</dbReference>
<protein>
    <recommendedName>
        <fullName evidence="1">Protein kinase domain-containing protein</fullName>
    </recommendedName>
</protein>
<accession>T1G0D0</accession>
<dbReference type="HOGENOM" id="CLU_2892431_0_0_1"/>
<dbReference type="Proteomes" id="UP000015101">
    <property type="component" value="Unassembled WGS sequence"/>
</dbReference>
<dbReference type="GeneID" id="20214528"/>
<dbReference type="EnsemblMetazoa" id="HelroT70857">
    <property type="protein sequence ID" value="HelroP70857"/>
    <property type="gene ID" value="HelroG70857"/>
</dbReference>
<dbReference type="CTD" id="20214528"/>
<evidence type="ECO:0000313" key="2">
    <source>
        <dbReference type="EMBL" id="ESN90757.1"/>
    </source>
</evidence>
<reference evidence="3" key="3">
    <citation type="submission" date="2015-06" db="UniProtKB">
        <authorList>
            <consortium name="EnsemblMetazoa"/>
        </authorList>
    </citation>
    <scope>IDENTIFICATION</scope>
</reference>